<organism evidence="1 2">
    <name type="scientific">Paraburkholderia azotifigens</name>
    <dbReference type="NCBI Taxonomy" id="2057004"/>
    <lineage>
        <taxon>Bacteria</taxon>
        <taxon>Pseudomonadati</taxon>
        <taxon>Pseudomonadota</taxon>
        <taxon>Betaproteobacteria</taxon>
        <taxon>Burkholderiales</taxon>
        <taxon>Burkholderiaceae</taxon>
        <taxon>Paraburkholderia</taxon>
    </lineage>
</organism>
<protein>
    <submittedName>
        <fullName evidence="1">Uncharacterized protein</fullName>
    </submittedName>
</protein>
<keyword evidence="2" id="KW-1185">Reference proteome</keyword>
<dbReference type="RefSeq" id="WP_342959043.1">
    <property type="nucleotide sequence ID" value="NZ_JAZHFZ010000010.1"/>
</dbReference>
<gene>
    <name evidence="1" type="ORF">V4C56_17865</name>
</gene>
<reference evidence="1 2" key="1">
    <citation type="submission" date="2024-01" db="EMBL/GenBank/DDBJ databases">
        <title>The diversity of rhizobia nodulating Mimosa spp. in eleven states of Brazil covering several biomes is determined by host plant, location, and edaphic factors.</title>
        <authorList>
            <person name="Rouws L."/>
            <person name="Barauna A."/>
            <person name="Beukes C."/>
            <person name="De Faria S.M."/>
            <person name="Gross E."/>
            <person name="Dos Reis Junior F.B."/>
            <person name="Simon M."/>
            <person name="Maluk M."/>
            <person name="Odee D.W."/>
            <person name="Kenicer G."/>
            <person name="Young J.P.W."/>
            <person name="Reis V.M."/>
            <person name="Zilli J."/>
            <person name="James E.K."/>
        </authorList>
    </citation>
    <scope>NUCLEOTIDE SEQUENCE [LARGE SCALE GENOMIC DNA]</scope>
    <source>
        <strain evidence="1 2">JPY530</strain>
    </source>
</reference>
<sequence length="391" mass="43009">MSLNVFYDGLNDFCQKFLVIGSPTQSNDPAQFVRQREGVAGTLFESFLLFDTVSLKVHGENLPLAVLLSLMGDKAVIELAESGSLRFVLWTPMVGHIVDDVPGIDPLTFGNLSSTAHSDPEESLALGLSRYTKKLDRSNRRALIRKLRDTYIIPDAQLAAEVVGISKSAYESGRLKGYGLDPSEIAYREIPLKKRETLSKCAGSLLEYKFAMSNNMTSYSNRDFYEFLNQSCGRLASVETRLSGYTTLARLENIPDLKQLYAKIDQPFAKMSELRKKRTSRKFREWLSHAPHDAVAPEELSKHYLDALMQPVGVLQTTTGKLAKSIAMTAIGAGIGIAVESPLAGALLGGLASIASVGADFGLDIVDQFLLDGITKGWTPRVFFDEVRTLE</sequence>
<evidence type="ECO:0000313" key="2">
    <source>
        <dbReference type="Proteomes" id="UP001481677"/>
    </source>
</evidence>
<comment type="caution">
    <text evidence="1">The sequence shown here is derived from an EMBL/GenBank/DDBJ whole genome shotgun (WGS) entry which is preliminary data.</text>
</comment>
<name>A0ABU9R356_9BURK</name>
<evidence type="ECO:0000313" key="1">
    <source>
        <dbReference type="EMBL" id="MEM5341476.1"/>
    </source>
</evidence>
<dbReference type="Proteomes" id="UP001481677">
    <property type="component" value="Unassembled WGS sequence"/>
</dbReference>
<proteinExistence type="predicted"/>
<dbReference type="EMBL" id="JAZHGA010000011">
    <property type="protein sequence ID" value="MEM5341476.1"/>
    <property type="molecule type" value="Genomic_DNA"/>
</dbReference>
<accession>A0ABU9R356</accession>